<keyword evidence="2" id="KW-1185">Reference proteome</keyword>
<evidence type="ECO:0000313" key="2">
    <source>
        <dbReference type="Proteomes" id="UP001556367"/>
    </source>
</evidence>
<gene>
    <name evidence="1" type="ORF">HGRIS_000001</name>
</gene>
<accession>A0ABR3JPS5</accession>
<protein>
    <submittedName>
        <fullName evidence="1">Uncharacterized protein</fullName>
    </submittedName>
</protein>
<dbReference type="Proteomes" id="UP001556367">
    <property type="component" value="Unassembled WGS sequence"/>
</dbReference>
<comment type="caution">
    <text evidence="1">The sequence shown here is derived from an EMBL/GenBank/DDBJ whole genome shotgun (WGS) entry which is preliminary data.</text>
</comment>
<proteinExistence type="predicted"/>
<organism evidence="1 2">
    <name type="scientific">Hohenbuehelia grisea</name>
    <dbReference type="NCBI Taxonomy" id="104357"/>
    <lineage>
        <taxon>Eukaryota</taxon>
        <taxon>Fungi</taxon>
        <taxon>Dikarya</taxon>
        <taxon>Basidiomycota</taxon>
        <taxon>Agaricomycotina</taxon>
        <taxon>Agaricomycetes</taxon>
        <taxon>Agaricomycetidae</taxon>
        <taxon>Agaricales</taxon>
        <taxon>Pleurotineae</taxon>
        <taxon>Pleurotaceae</taxon>
        <taxon>Hohenbuehelia</taxon>
    </lineage>
</organism>
<evidence type="ECO:0000313" key="1">
    <source>
        <dbReference type="EMBL" id="KAL0957814.1"/>
    </source>
</evidence>
<name>A0ABR3JPS5_9AGAR</name>
<sequence length="164" mass="18390">MNAHRRYDSPTNLTSISHLRLNPTSQRVSPAYRNRTKFPVCAPSIPVQPFEDGRTHTRLRFVVRLHTHFSGYFPYETTLMRPTDRLTHRSTPIYLSATHSLLQTLPRSIGVAAWQEILKKIAAQWGGVRNEAATADHQCIACASPGRPNHEHAAHSAATTTDSL</sequence>
<dbReference type="EMBL" id="JASNQZ010000004">
    <property type="protein sequence ID" value="KAL0957814.1"/>
    <property type="molecule type" value="Genomic_DNA"/>
</dbReference>
<reference evidence="2" key="1">
    <citation type="submission" date="2024-06" db="EMBL/GenBank/DDBJ databases">
        <title>Multi-omics analyses provide insights into the biosynthesis of the anticancer antibiotic pleurotin in Hohenbuehelia grisea.</title>
        <authorList>
            <person name="Weaver J.A."/>
            <person name="Alberti F."/>
        </authorList>
    </citation>
    <scope>NUCLEOTIDE SEQUENCE [LARGE SCALE GENOMIC DNA]</scope>
    <source>
        <strain evidence="2">T-177</strain>
    </source>
</reference>